<dbReference type="InterPro" id="IPR025641">
    <property type="entry name" value="DUF4340"/>
</dbReference>
<organism evidence="2">
    <name type="scientific">marine metagenome</name>
    <dbReference type="NCBI Taxonomy" id="408172"/>
    <lineage>
        <taxon>unclassified sequences</taxon>
        <taxon>metagenomes</taxon>
        <taxon>ecological metagenomes</taxon>
    </lineage>
</organism>
<name>A0A381MZS0_9ZZZZ</name>
<accession>A0A381MZS0</accession>
<proteinExistence type="predicted"/>
<evidence type="ECO:0000259" key="1">
    <source>
        <dbReference type="Pfam" id="PF14238"/>
    </source>
</evidence>
<protein>
    <recommendedName>
        <fullName evidence="1">DUF4340 domain-containing protein</fullName>
    </recommendedName>
</protein>
<evidence type="ECO:0000313" key="2">
    <source>
        <dbReference type="EMBL" id="SUZ47821.1"/>
    </source>
</evidence>
<gene>
    <name evidence="2" type="ORF">METZ01_LOCUS675</name>
</gene>
<reference evidence="2" key="1">
    <citation type="submission" date="2018-05" db="EMBL/GenBank/DDBJ databases">
        <authorList>
            <person name="Lanie J.A."/>
            <person name="Ng W.-L."/>
            <person name="Kazmierczak K.M."/>
            <person name="Andrzejewski T.M."/>
            <person name="Davidsen T.M."/>
            <person name="Wayne K.J."/>
            <person name="Tettelin H."/>
            <person name="Glass J.I."/>
            <person name="Rusch D."/>
            <person name="Podicherti R."/>
            <person name="Tsui H.-C.T."/>
            <person name="Winkler M.E."/>
        </authorList>
    </citation>
    <scope>NUCLEOTIDE SEQUENCE</scope>
</reference>
<dbReference type="Pfam" id="PF14238">
    <property type="entry name" value="DUF4340"/>
    <property type="match status" value="1"/>
</dbReference>
<dbReference type="AlphaFoldDB" id="A0A381MZS0"/>
<sequence>MNKLVQLLVLLLVLQVALIVGLNVTRTDLSVVSDQSLLISGATGGADLLTIDGPDGATVILRKREATWIIPEDGDFPADQEKVETFLSRIRELERGMPVGTTPAALSRFRVTESNFERRITLAAKGEVLAVFFLGTSPRARMTYARSRDDTSVYEVQLAAYDAPASSEDWQDEMAVEIPYPNIITVEVPGLIKLVRNRRPDADQDTGNSTQLGDKVWDSQDLDPDEKIHQQSADALARKISALRIIDVLGREVRPGFGLNPPELTVMVETTSHNKVTYEIGPIKGEKDYVFKASTRPEYFRLPDYLAKSLLKAAHRDSIVRKIKDTTD</sequence>
<feature type="domain" description="DUF4340" evidence="1">
    <location>
        <begin position="68"/>
        <end position="259"/>
    </location>
</feature>
<dbReference type="EMBL" id="UINC01000036">
    <property type="protein sequence ID" value="SUZ47821.1"/>
    <property type="molecule type" value="Genomic_DNA"/>
</dbReference>